<organism evidence="1 2">
    <name type="scientific">Sphingomonas qomolangmaensis</name>
    <dbReference type="NCBI Taxonomy" id="2918765"/>
    <lineage>
        <taxon>Bacteria</taxon>
        <taxon>Pseudomonadati</taxon>
        <taxon>Pseudomonadota</taxon>
        <taxon>Alphaproteobacteria</taxon>
        <taxon>Sphingomonadales</taxon>
        <taxon>Sphingomonadaceae</taxon>
        <taxon>Sphingomonas</taxon>
    </lineage>
</organism>
<reference evidence="1" key="1">
    <citation type="submission" date="2022-07" db="EMBL/GenBank/DDBJ databases">
        <title>Sphingomonas sp. nov., a novel bacterium isolated from the north slope of the Mount Everest.</title>
        <authorList>
            <person name="Cui X."/>
            <person name="Liu Y."/>
        </authorList>
    </citation>
    <scope>NUCLEOTIDE SEQUENCE</scope>
    <source>
        <strain evidence="1">S5-59</strain>
    </source>
</reference>
<gene>
    <name evidence="1" type="ORF">NMP03_05750</name>
</gene>
<dbReference type="InterPro" id="IPR046736">
    <property type="entry name" value="DUF6628"/>
</dbReference>
<sequence length="142" mass="15309">MTPTTHSLASTLPHRQPDDPGARLLLFGIRQMGAHGLNDAACAQAFLTAFGVDFRRPLILLRTMMHEMSQVAARPIQIAPWCCHRMTGGEASLLTVLRRIDASPETARMLLADLLGLRDASSVAATAHLVAQAFADSGLPLR</sequence>
<evidence type="ECO:0008006" key="3">
    <source>
        <dbReference type="Google" id="ProtNLM"/>
    </source>
</evidence>
<proteinExistence type="predicted"/>
<dbReference type="Pfam" id="PF20333">
    <property type="entry name" value="DUF6628"/>
    <property type="match status" value="1"/>
</dbReference>
<name>A0ABY5L9R5_9SPHN</name>
<keyword evidence="2" id="KW-1185">Reference proteome</keyword>
<dbReference type="RefSeq" id="WP_256507541.1">
    <property type="nucleotide sequence ID" value="NZ_CP101740.1"/>
</dbReference>
<dbReference type="Proteomes" id="UP001058533">
    <property type="component" value="Chromosome"/>
</dbReference>
<accession>A0ABY5L9R5</accession>
<evidence type="ECO:0000313" key="1">
    <source>
        <dbReference type="EMBL" id="UUL83705.1"/>
    </source>
</evidence>
<evidence type="ECO:0000313" key="2">
    <source>
        <dbReference type="Proteomes" id="UP001058533"/>
    </source>
</evidence>
<dbReference type="EMBL" id="CP101740">
    <property type="protein sequence ID" value="UUL83705.1"/>
    <property type="molecule type" value="Genomic_DNA"/>
</dbReference>
<protein>
    <recommendedName>
        <fullName evidence="3">DUF2336 domain-containing protein</fullName>
    </recommendedName>
</protein>